<dbReference type="Proteomes" id="UP000198923">
    <property type="component" value="Unassembled WGS sequence"/>
</dbReference>
<dbReference type="FunFam" id="3.30.1490.20:FF:000010">
    <property type="entry name" value="Phosphoenolpyruvate synthase"/>
    <property type="match status" value="1"/>
</dbReference>
<dbReference type="SUPFAM" id="SSF56059">
    <property type="entry name" value="Glutathione synthetase ATP-binding domain-like"/>
    <property type="match status" value="1"/>
</dbReference>
<dbReference type="PANTHER" id="PTHR43615">
    <property type="entry name" value="PHOSPHOENOLPYRUVATE SYNTHASE-RELATED"/>
    <property type="match status" value="1"/>
</dbReference>
<dbReference type="Gene3D" id="3.30.470.20">
    <property type="entry name" value="ATP-grasp fold, B domain"/>
    <property type="match status" value="1"/>
</dbReference>
<protein>
    <submittedName>
        <fullName evidence="5">Pyruvate, water dikinase</fullName>
    </submittedName>
</protein>
<dbReference type="Gene3D" id="3.50.30.10">
    <property type="entry name" value="Phosphohistidine domain"/>
    <property type="match status" value="1"/>
</dbReference>
<accession>A0A1G8JUN4</accession>
<dbReference type="PANTHER" id="PTHR43615:SF1">
    <property type="entry name" value="PPDK_N DOMAIN-CONTAINING PROTEIN"/>
    <property type="match status" value="1"/>
</dbReference>
<evidence type="ECO:0000313" key="5">
    <source>
        <dbReference type="EMBL" id="SDI34926.1"/>
    </source>
</evidence>
<dbReference type="AlphaFoldDB" id="A0A1G8JUN4"/>
<dbReference type="SUPFAM" id="SSF52009">
    <property type="entry name" value="Phosphohistidine domain"/>
    <property type="match status" value="1"/>
</dbReference>
<dbReference type="RefSeq" id="WP_218126057.1">
    <property type="nucleotide sequence ID" value="NZ_FNCN01000045.1"/>
</dbReference>
<dbReference type="GO" id="GO:0005524">
    <property type="term" value="F:ATP binding"/>
    <property type="evidence" value="ECO:0007669"/>
    <property type="project" value="UniProtKB-KW"/>
</dbReference>
<dbReference type="InterPro" id="IPR002192">
    <property type="entry name" value="PPDK_AMP/ATP-bd"/>
</dbReference>
<dbReference type="Gene3D" id="3.30.1490.20">
    <property type="entry name" value="ATP-grasp fold, A domain"/>
    <property type="match status" value="1"/>
</dbReference>
<gene>
    <name evidence="5" type="ORF">SAMN05421505_14536</name>
</gene>
<dbReference type="InterPro" id="IPR051549">
    <property type="entry name" value="PEP_Utilizing_Enz"/>
</dbReference>
<dbReference type="InterPro" id="IPR036637">
    <property type="entry name" value="Phosphohistidine_dom_sf"/>
</dbReference>
<keyword evidence="6" id="KW-1185">Reference proteome</keyword>
<dbReference type="Pfam" id="PF00391">
    <property type="entry name" value="PEP-utilizers"/>
    <property type="match status" value="1"/>
</dbReference>
<proteinExistence type="predicted"/>
<dbReference type="InterPro" id="IPR008279">
    <property type="entry name" value="PEP-util_enz_mobile_dom"/>
</dbReference>
<evidence type="ECO:0000256" key="1">
    <source>
        <dbReference type="ARBA" id="ARBA00022741"/>
    </source>
</evidence>
<keyword evidence="2" id="KW-0067">ATP-binding</keyword>
<reference evidence="5 6" key="1">
    <citation type="submission" date="2016-10" db="EMBL/GenBank/DDBJ databases">
        <authorList>
            <person name="de Groot N.N."/>
        </authorList>
    </citation>
    <scope>NUCLEOTIDE SEQUENCE [LARGE SCALE GENOMIC DNA]</scope>
    <source>
        <strain evidence="5 6">CPCC 201354</strain>
    </source>
</reference>
<keyword evidence="1" id="KW-0547">Nucleotide-binding</keyword>
<name>A0A1G8JUN4_9ACTN</name>
<dbReference type="STRING" id="504805.SAMN05421505_14536"/>
<keyword evidence="5" id="KW-0808">Transferase</keyword>
<organism evidence="5 6">
    <name type="scientific">Sinosporangium album</name>
    <dbReference type="NCBI Taxonomy" id="504805"/>
    <lineage>
        <taxon>Bacteria</taxon>
        <taxon>Bacillati</taxon>
        <taxon>Actinomycetota</taxon>
        <taxon>Actinomycetes</taxon>
        <taxon>Streptosporangiales</taxon>
        <taxon>Streptosporangiaceae</taxon>
        <taxon>Sinosporangium</taxon>
    </lineage>
</organism>
<evidence type="ECO:0000256" key="2">
    <source>
        <dbReference type="ARBA" id="ARBA00022840"/>
    </source>
</evidence>
<evidence type="ECO:0000313" key="6">
    <source>
        <dbReference type="Proteomes" id="UP000198923"/>
    </source>
</evidence>
<feature type="domain" description="PEP-utilising enzyme mobile" evidence="3">
    <location>
        <begin position="825"/>
        <end position="895"/>
    </location>
</feature>
<keyword evidence="5" id="KW-0418">Kinase</keyword>
<dbReference type="EMBL" id="FNCN01000045">
    <property type="protein sequence ID" value="SDI34926.1"/>
    <property type="molecule type" value="Genomic_DNA"/>
</dbReference>
<evidence type="ECO:0000259" key="4">
    <source>
        <dbReference type="Pfam" id="PF01326"/>
    </source>
</evidence>
<dbReference type="Pfam" id="PF01326">
    <property type="entry name" value="PPDK_N"/>
    <property type="match status" value="1"/>
</dbReference>
<evidence type="ECO:0000259" key="3">
    <source>
        <dbReference type="Pfam" id="PF00391"/>
    </source>
</evidence>
<dbReference type="InterPro" id="IPR013815">
    <property type="entry name" value="ATP_grasp_subdomain_1"/>
</dbReference>
<sequence>MVESLVLRFHEIQGDGDGAVLSLVGGKAANLGVLTRAGFPVPPGFCITTEAYRRIADAAGLDHVIEALTRASSHDLATLNRLAEQARDLVLAAPVPDDIADAVRVIIDGPVAVRSSATAEDLPHASFAGQQDTFLNVVGADAVLEAVRRCWASLWTDRAVAYRAANGIDHRVVRLAVVVQDMVQAEVAGVMFTADPVTGSRRRAAIDAAPGLGESVVSGEVNPDHFVLDKLTHQVQERRLGDKSVAIRSLVGGGTERVTLSQADSCLTDEQLVALARLGTRVEKHYDAPQDIEWAIDADGVLWLTQTRPITTLFPVPSTAPKDLDDLRVYFCFSVAQGLQRPITPMGRSAFRLLSAMPARFMGISVPDPVKGAPAFAEAGERVFVDMTGVARSRVGRAIVPRLLDVMEARSARILRDLLSDPRLSVTQRSPLPFLRKVTKFAAEHALPALAVQALVNPAAPRRRVARLRQVLRVRLAPPPADAPPAARLAYVERVLGAALVPLLPRIASAFIAGFGMLGLADRLLGDRAKAGEVQAVLRGLPNNVTTEMDLALWQVAQGIRKNPDSARVVLETPVARLAEQYREGTLPADIQGGISRFMEVYGHRAVAEIDLGLPRWSEEPGHILGILANYLRLNDPEAAPDVQFARGAAEAERMIRVLARRAGGVRGAVVRFALGRARALIGFRESPKFFVVTVLAAVRRQIHLIGVNLVDRGLIDNADDVFFLTLAELREHVNLPDGVDDLRDGMDDLRDTVAARREAYDRELRRKHIPRLLLSDGTDPESTVSTSTASQAPVEGALVGTPASAGKVTGVARVVLDPVGAYLEPGEILVCPSTDPGWTPLFLTAGGLVMEMGGANSHGSVVAREYGIAAVVGVTGATDHITTGQRITVDGTSGVVFTAENTS</sequence>
<feature type="domain" description="Pyruvate phosphate dikinase AMP/ATP-binding" evidence="4">
    <location>
        <begin position="22"/>
        <end position="313"/>
    </location>
</feature>
<keyword evidence="5" id="KW-0670">Pyruvate</keyword>
<dbReference type="GO" id="GO:0016301">
    <property type="term" value="F:kinase activity"/>
    <property type="evidence" value="ECO:0007669"/>
    <property type="project" value="UniProtKB-KW"/>
</dbReference>